<comment type="subcellular location">
    <subcellularLocation>
        <location evidence="1">Golgi apparatus membrane</location>
        <topology evidence="1">Peripheral membrane protein</topology>
    </subcellularLocation>
</comment>
<dbReference type="Pfam" id="PF08700">
    <property type="entry name" value="VPS51_Exo84_N"/>
    <property type="match status" value="1"/>
</dbReference>
<feature type="compositionally biased region" description="Polar residues" evidence="9">
    <location>
        <begin position="695"/>
        <end position="705"/>
    </location>
</feature>
<keyword evidence="8" id="KW-0175">Coiled coil</keyword>
<evidence type="ECO:0000256" key="1">
    <source>
        <dbReference type="ARBA" id="ARBA00004395"/>
    </source>
</evidence>
<evidence type="ECO:0000256" key="8">
    <source>
        <dbReference type="SAM" id="Coils"/>
    </source>
</evidence>
<keyword evidence="11" id="KW-1185">Reference proteome</keyword>
<evidence type="ECO:0000313" key="11">
    <source>
        <dbReference type="Proteomes" id="UP000785200"/>
    </source>
</evidence>
<dbReference type="OrthoDB" id="46189at2759"/>
<feature type="compositionally biased region" description="Polar residues" evidence="9">
    <location>
        <begin position="1"/>
        <end position="16"/>
    </location>
</feature>
<evidence type="ECO:0000256" key="3">
    <source>
        <dbReference type="ARBA" id="ARBA00020978"/>
    </source>
</evidence>
<dbReference type="PANTHER" id="PTHR31658:SF0">
    <property type="entry name" value="CONSERVED OLIGOMERIC GOLGI COMPLEX SUBUNIT 1"/>
    <property type="match status" value="1"/>
</dbReference>
<feature type="coiled-coil region" evidence="8">
    <location>
        <begin position="171"/>
        <end position="198"/>
    </location>
</feature>
<evidence type="ECO:0000256" key="7">
    <source>
        <dbReference type="ARBA" id="ARBA00023136"/>
    </source>
</evidence>
<dbReference type="EMBL" id="VNKQ01000010">
    <property type="protein sequence ID" value="KAG0648296.1"/>
    <property type="molecule type" value="Genomic_DNA"/>
</dbReference>
<evidence type="ECO:0000256" key="5">
    <source>
        <dbReference type="ARBA" id="ARBA00022927"/>
    </source>
</evidence>
<keyword evidence="7" id="KW-0472">Membrane</keyword>
<evidence type="ECO:0000256" key="2">
    <source>
        <dbReference type="ARBA" id="ARBA00006653"/>
    </source>
</evidence>
<dbReference type="GO" id="GO:0017119">
    <property type="term" value="C:Golgi transport complex"/>
    <property type="evidence" value="ECO:0007669"/>
    <property type="project" value="InterPro"/>
</dbReference>
<protein>
    <recommendedName>
        <fullName evidence="3">Conserved oligomeric Golgi complex subunit 1</fullName>
    </recommendedName>
</protein>
<keyword evidence="5" id="KW-0653">Protein transport</keyword>
<keyword evidence="6" id="KW-0333">Golgi apparatus</keyword>
<feature type="region of interest" description="Disordered" evidence="9">
    <location>
        <begin position="1"/>
        <end position="20"/>
    </location>
</feature>
<name>A0A9P6VHQ2_9HELO</name>
<organism evidence="10 11">
    <name type="scientific">Hyphodiscus hymeniophilus</name>
    <dbReference type="NCBI Taxonomy" id="353542"/>
    <lineage>
        <taxon>Eukaryota</taxon>
        <taxon>Fungi</taxon>
        <taxon>Dikarya</taxon>
        <taxon>Ascomycota</taxon>
        <taxon>Pezizomycotina</taxon>
        <taxon>Leotiomycetes</taxon>
        <taxon>Helotiales</taxon>
        <taxon>Hyphodiscaceae</taxon>
        <taxon>Hyphodiscus</taxon>
    </lineage>
</organism>
<feature type="compositionally biased region" description="Polar residues" evidence="9">
    <location>
        <begin position="713"/>
        <end position="726"/>
    </location>
</feature>
<evidence type="ECO:0000256" key="6">
    <source>
        <dbReference type="ARBA" id="ARBA00023034"/>
    </source>
</evidence>
<dbReference type="Proteomes" id="UP000785200">
    <property type="component" value="Unassembled WGS sequence"/>
</dbReference>
<keyword evidence="4" id="KW-0813">Transport</keyword>
<feature type="region of interest" description="Disordered" evidence="9">
    <location>
        <begin position="695"/>
        <end position="727"/>
    </location>
</feature>
<comment type="similarity">
    <text evidence="2">Belongs to the COG1 family.</text>
</comment>
<dbReference type="PANTHER" id="PTHR31658">
    <property type="entry name" value="CONSERVED OLIGOMERIC GOLGI COMPLEX SUBUNIT 1"/>
    <property type="match status" value="1"/>
</dbReference>
<evidence type="ECO:0000313" key="10">
    <source>
        <dbReference type="EMBL" id="KAG0648296.1"/>
    </source>
</evidence>
<evidence type="ECO:0000256" key="9">
    <source>
        <dbReference type="SAM" id="MobiDB-lite"/>
    </source>
</evidence>
<reference evidence="10" key="1">
    <citation type="submission" date="2019-07" db="EMBL/GenBank/DDBJ databases">
        <title>Hyphodiscus hymeniophilus genome sequencing and assembly.</title>
        <authorList>
            <person name="Kramer G."/>
            <person name="Nodwell J."/>
        </authorList>
    </citation>
    <scope>NUCLEOTIDE SEQUENCE</scope>
    <source>
        <strain evidence="10">ATCC 34498</strain>
    </source>
</reference>
<dbReference type="GO" id="GO:0015031">
    <property type="term" value="P:protein transport"/>
    <property type="evidence" value="ECO:0007669"/>
    <property type="project" value="UniProtKB-KW"/>
</dbReference>
<proteinExistence type="inferred from homology"/>
<sequence length="800" mass="89974">MSSNRTLSPTIPSTASEAFKYPPPQVRQFHRNLTAELDEKNDRLRTLVGGSYRQLLGTAEMILQMREDINVVEEKLGNVGRGCGSEVIGRMAGGLGKLQRTTREGEKAEEVGWLARMKILGMCEIVVGTLLRRRTQTGQEGKGKNLVTAAKAWVLSRLLAKSLSDSSTRRSKEDNDLLEESKRKLATLRRRILRAIERTLGRTSGEDNRDDLVLALCAYSLATSSGTKDVLRHFLRIRGEAITLAFEDEHESKSETTAVLRALELYTRTLLDVQALVPRRLSQALASLKTKPLLKDQTIRDLEELRLDVCERWFGDEILYFTPYNRHDDLEGSQAVETLKGWAKKADEVLLQGLAKVLHGVREFKAVVELRTKILEVWIKDGGKAKGFDPSSMLDGLRRVINDRMVDLLESRVSKLHLVGTEIEASLGAWRPGFTDVHQSLWDEEMLEMGISNGANLFKHSIVSRTYGRSDAVSRAVKGYQMWRHLIDEVNTVLDQLKKQRWDDDLEDIEDDLSLESRNTLLSTEDPNMLQDQLDLNLEKAYSALHQSISSHLAIYKDSEHIGQISMYILRILRDIRSELPKNPSLQKFGLSLVPSLHEVLASTTAAESIHYFSKRFTRKRVAGRGLWEGSPEMPVQPSPATFKFHHSLVQSMAQVGADLWSPAAVGVLKRHLRSEISRQWNEYLELSKEKAASQANEVKSNDTATDGGAESPDTSEPSQNGTNEVADTEKQNDILIQSLFDIFVLQSSLEVTPATEDELQLLANTVELKVALEPPVKKRLHNAAREYWRRTGLLFGLLG</sequence>
<dbReference type="GO" id="GO:0000139">
    <property type="term" value="C:Golgi membrane"/>
    <property type="evidence" value="ECO:0007669"/>
    <property type="project" value="UniProtKB-SubCell"/>
</dbReference>
<dbReference type="GO" id="GO:0006891">
    <property type="term" value="P:intra-Golgi vesicle-mediated transport"/>
    <property type="evidence" value="ECO:0007669"/>
    <property type="project" value="InterPro"/>
</dbReference>
<comment type="caution">
    <text evidence="10">The sequence shown here is derived from an EMBL/GenBank/DDBJ whole genome shotgun (WGS) entry which is preliminary data.</text>
</comment>
<dbReference type="InterPro" id="IPR033370">
    <property type="entry name" value="COG1"/>
</dbReference>
<gene>
    <name evidence="10" type="ORF">D0Z07_5396</name>
</gene>
<dbReference type="AlphaFoldDB" id="A0A9P6VHQ2"/>
<evidence type="ECO:0000256" key="4">
    <source>
        <dbReference type="ARBA" id="ARBA00022448"/>
    </source>
</evidence>
<accession>A0A9P6VHQ2</accession>